<feature type="compositionally biased region" description="Polar residues" evidence="1">
    <location>
        <begin position="690"/>
        <end position="703"/>
    </location>
</feature>
<dbReference type="PANTHER" id="PTHR37835">
    <property type="entry name" value="ALPHA-CLOSTRIPAIN"/>
    <property type="match status" value="1"/>
</dbReference>
<feature type="compositionally biased region" description="Basic and acidic residues" evidence="1">
    <location>
        <begin position="1"/>
        <end position="22"/>
    </location>
</feature>
<evidence type="ECO:0000256" key="1">
    <source>
        <dbReference type="SAM" id="MobiDB-lite"/>
    </source>
</evidence>
<feature type="region of interest" description="Disordered" evidence="1">
    <location>
        <begin position="1"/>
        <end position="31"/>
    </location>
</feature>
<feature type="domain" description="Peptidase C-terminal archaeal/bacterial" evidence="2">
    <location>
        <begin position="721"/>
        <end position="792"/>
    </location>
</feature>
<gene>
    <name evidence="3" type="ORF">OJF2_14280</name>
</gene>
<reference evidence="3 4" key="1">
    <citation type="submission" date="2019-08" db="EMBL/GenBank/DDBJ databases">
        <title>Deep-cultivation of Planctomycetes and their phenomic and genomic characterization uncovers novel biology.</title>
        <authorList>
            <person name="Wiegand S."/>
            <person name="Jogler M."/>
            <person name="Boedeker C."/>
            <person name="Pinto D."/>
            <person name="Vollmers J."/>
            <person name="Rivas-Marin E."/>
            <person name="Kohn T."/>
            <person name="Peeters S.H."/>
            <person name="Heuer A."/>
            <person name="Rast P."/>
            <person name="Oberbeckmann S."/>
            <person name="Bunk B."/>
            <person name="Jeske O."/>
            <person name="Meyerdierks A."/>
            <person name="Storesund J.E."/>
            <person name="Kallscheuer N."/>
            <person name="Luecker S."/>
            <person name="Lage O.M."/>
            <person name="Pohl T."/>
            <person name="Merkel B.J."/>
            <person name="Hornburger P."/>
            <person name="Mueller R.-W."/>
            <person name="Bruemmer F."/>
            <person name="Labrenz M."/>
            <person name="Spormann A.M."/>
            <person name="Op den Camp H."/>
            <person name="Overmann J."/>
            <person name="Amann R."/>
            <person name="Jetten M.S.M."/>
            <person name="Mascher T."/>
            <person name="Medema M.H."/>
            <person name="Devos D.P."/>
            <person name="Kaster A.-K."/>
            <person name="Ovreas L."/>
            <person name="Rohde M."/>
            <person name="Galperin M.Y."/>
            <person name="Jogler C."/>
        </authorList>
    </citation>
    <scope>NUCLEOTIDE SEQUENCE [LARGE SCALE GENOMIC DNA]</scope>
    <source>
        <strain evidence="3 4">OJF2</strain>
    </source>
</reference>
<evidence type="ECO:0000259" key="2">
    <source>
        <dbReference type="Pfam" id="PF04151"/>
    </source>
</evidence>
<feature type="domain" description="Peptidase C-terminal archaeal/bacterial" evidence="2">
    <location>
        <begin position="214"/>
        <end position="281"/>
    </location>
</feature>
<dbReference type="Gene3D" id="2.60.120.380">
    <property type="match status" value="15"/>
</dbReference>
<feature type="domain" description="Peptidase C-terminal archaeal/bacterial" evidence="2">
    <location>
        <begin position="973"/>
        <end position="1042"/>
    </location>
</feature>
<dbReference type="Gene3D" id="3.40.50.11970">
    <property type="match status" value="1"/>
</dbReference>
<organism evidence="3 4">
    <name type="scientific">Aquisphaera giovannonii</name>
    <dbReference type="NCBI Taxonomy" id="406548"/>
    <lineage>
        <taxon>Bacteria</taxon>
        <taxon>Pseudomonadati</taxon>
        <taxon>Planctomycetota</taxon>
        <taxon>Planctomycetia</taxon>
        <taxon>Isosphaerales</taxon>
        <taxon>Isosphaeraceae</taxon>
        <taxon>Aquisphaera</taxon>
    </lineage>
</organism>
<dbReference type="InterPro" id="IPR007280">
    <property type="entry name" value="Peptidase_C_arc/bac"/>
</dbReference>
<sequence>MSQHGRRDPGRHDRRDGGAYEGRRRRARRARPAIEDLERRAMLAGDWAESNNSLSSPYVVGFVEGTLTYQNLSIHSSSDKDYFLFQVDGGSNSDDFVRIQFDGDQGDLDLKLYHEYYDPWYGYQFELVGSSSGVGDAETVSLSGLPAGIYAAYVFGYGGATNPSYSLQVAAPGTYDSYQRNDYPWTATDMVTVRDQYTYGRQSIDSRDAAAMGDWYSFNIPRGGVAGNFAAIDFNAAYGDLDLRLYDSDLNLLDQSTGSGNHEQVSFNRLPVGRYYVQVYGYAGATNPDYALTINEAPVRPDAMEPNDSLGGARDLGTLQGTTIKDGLSIHSSTDQDWFKFTTLATSRPGDGVGITFDDAVGDLDLYLYDAGGNLLGSSRGTGKVELVDMGGLPAGTYFARVQGFLGDTNDRYILALQTPRATAAADLLEPNDTRATATALGAVSGRREVANMSIHAGAGGQPNDDWFRFDLAAAAINGHDARIEFDATLGDLDLELYNSAGTMLNRSAGVSGVEQISLAGLAAGTYYLRAYGYGKATNPNYKLIIDAPGGTGSGDLYEPNNTRAAATNLGVARGYVVVGGDEDHRLSIHDGADEDWFKFTTTTAGVAGNDVSIAFDHGLGDLDLELYDSSGNRLVSSAGVGDEERISLQGRAAGTYYARVFGYNRAANPVYSLTLRAPGDDEYDVSPRNDASGNASNLNDTAGNVQGEKVLGHLSIGAGDVDWFKFTTARAGGVNDYVRIDFWNELGDLDLDLFASGDLSTPVRSSAGAGDRERVPLQGLAAGTYYVRVRGASGAVNPDYALTIDAPRIPTADWAEQNDTVSAATDLGTIAGSYEARPLSIEAAGDADWFKFQIIRTGQAPHYAAISFDHADGDLDLALFSSSNTTTPIAVSDGVSDLQSVSLAGLAAGTYYLRVVGYNNATNPHYVLSVDAPARLVADAYEPNDSASAAVDLKALAGVFTRDGLSIHTSTDQDWFKFQIGAGADASSYAAIAFDQSLGDLDLRLYAADGATLLASSATISGVEQVSLQNRSAGTYYLQVVGYNGATNPSYSLTVSVPRAGGDRAEPNNEAASAYDLRQVEGLQAFTDLSIHASTDQDWFRFTTVAAGVGGDYVAIVAPYKLGDLDLELYSSSSSTTPVLTLKGSSKTTDDAETISLAGLPAGTYYVRVVGNRGSTAGSYSLVVQAPRRNVPIDWSEPNNTSSSARDLRTVEGFAAWGGLSIHAGDADWFRFSTTRAGTAEQFVAIAFDASLGDLTLELYALSNLATPLAKSAGTGNVELISLAGLAAGAYYVRVVGASTTVANPNYVLGINAPVMPVRDFAEPNNSLATAYDLRQASGSLMLGGLSIDSSTDQDWFKVQTLSTGLPGDVVRIDAAYADGNLELALYNSAGTLLATSASSADYEQISLQGRPAGIYYIRVMGTAGAVAADYTLSINASQAAGRIQPDFAESNNTRATAYDLRQGMATSSSSRKGGLGGVDGFIGTLYSSVVVPDYGTQTWSSGNAAFDAGVAGFREAYRDQMAQQTIRNLPSILSSVNNQVVSAVMGYVPSLGTSILESAGFTVQPKSYEQLLLEQYQQMQRQQYQAQLAALAEQRYQQESQQAMAQSGIVTSNIIGSALGNLQGAASSVLGSLNLGGAGTSAPIYNSAGYTSPFLGSVYNSPSAAYGGYGAYGMAPAYVFVPSGMWGAGRSYDAAPMAITGLSVHSSSDQDWFKFELTSTGRDGQYVGISFDDSLGDLTMELYDAAGTLVEKTAGAGGLEKIGLERLAAGAYYVLVRGAANPSYTLLTNITPAATLTPDWSEPDESTSAARDLRRLEGATTIRGLSISSASDNDYFTFSTASAGVAGHSIRLAFDRTLGDLDLQLFSSTGALLATSAGVGDSEEISMAGRAAGTYYVRVYGYAGATNPSYSLTFDLPRVTAIPDGLEPNDSIATAADLTNASSTNHLTGLTITPAAGGRAADVDYFKFTTTGAGTAAHAVSLRFDEAAGAVEVSLVNASGQVLRAATAGTGLRRIPLEGLAAGTYYLKVAGKTTAVSNSYSLDLDAPMAPSGARDSWTILVYMSVGDLEDEAARNVNEMELAASFLPADVHIAVLYDQSAAGKKFATGAGAQAAWGDTGRAIIRGDLDRDVIGTTFDRTIGEQNTGTSAALVSFITWATQVAPADRYALVLWDHGNGFRGFNRDNLDNAGSDNLTTAELASALSSTSAFFRPSVLAFDECLMAMAEVGYSLRTYADAIVGSEENEGPEGQDYASVLSALATRPRLVAADQLASAFVQSYQDRYRGDRGGADTQSAVRTAGYADLANALKAFVNAALAAGTAADWDLIRQAGAAASSFGINPSGDPGYRDLKQFAAWIGANAGITASIRTAANAVASAVTSLMYAVAIDGRTTGGQSIYLPAVGTAIDSTYASQYASFLTATSTATTAPDGWLSFLRKYVQGTAAQGTLLDWAESNNVAARAFDLGFLAGPGQNFSNLNIHQASDLDYFRFAIGAAGAATSRVVASSAGVKLSLYNGQGALLATSSPVGGLPTISLSGRGAGGYRLRVEPAAAGTTVASYSLTIDAPAAPAIPADWAPGNDTRAKAFDLGVVNGETVFAGLTLPSSTSVDWFRFTTPRIDASVASGTNKIHVKTTAGQRLTAQLVSSSGSVLQAVTGAGDLVLTYAIGDAVSYSLSVTGAAGSYSIHFERTGSAGRGMWDGPAPAGVQSLEAPAPAKTIPGPSPFSGKAIPGFAGRASSPRLSTRERGVAASARLMPSFVASADRPFVLTPGDLAAEQHVATPPHRRRKR</sequence>
<dbReference type="Pfam" id="PF03415">
    <property type="entry name" value="Peptidase_C11"/>
    <property type="match status" value="1"/>
</dbReference>
<proteinExistence type="predicted"/>
<dbReference type="Pfam" id="PF04151">
    <property type="entry name" value="PPC"/>
    <property type="match status" value="5"/>
</dbReference>
<dbReference type="EMBL" id="CP042997">
    <property type="protein sequence ID" value="QEH32938.1"/>
    <property type="molecule type" value="Genomic_DNA"/>
</dbReference>
<dbReference type="PANTHER" id="PTHR37835:SF1">
    <property type="entry name" value="ALPHA-CLOSTRIPAIN"/>
    <property type="match status" value="1"/>
</dbReference>
<dbReference type="InterPro" id="IPR005077">
    <property type="entry name" value="Peptidase_C11"/>
</dbReference>
<evidence type="ECO:0000313" key="4">
    <source>
        <dbReference type="Proteomes" id="UP000324233"/>
    </source>
</evidence>
<accession>A0A5B9VXD9</accession>
<dbReference type="KEGG" id="agv:OJF2_14280"/>
<keyword evidence="4" id="KW-1185">Reference proteome</keyword>
<feature type="region of interest" description="Disordered" evidence="1">
    <location>
        <begin position="683"/>
        <end position="703"/>
    </location>
</feature>
<dbReference type="Proteomes" id="UP000324233">
    <property type="component" value="Chromosome"/>
</dbReference>
<protein>
    <recommendedName>
        <fullName evidence="2">Peptidase C-terminal archaeal/bacterial domain-containing protein</fullName>
    </recommendedName>
</protein>
<evidence type="ECO:0000313" key="3">
    <source>
        <dbReference type="EMBL" id="QEH32938.1"/>
    </source>
</evidence>
<feature type="domain" description="Peptidase C-terminal archaeal/bacterial" evidence="2">
    <location>
        <begin position="1834"/>
        <end position="1903"/>
    </location>
</feature>
<feature type="region of interest" description="Disordered" evidence="1">
    <location>
        <begin position="2722"/>
        <end position="2749"/>
    </location>
</feature>
<feature type="domain" description="Peptidase C-terminal archaeal/bacterial" evidence="2">
    <location>
        <begin position="594"/>
        <end position="663"/>
    </location>
</feature>
<dbReference type="RefSeq" id="WP_168221651.1">
    <property type="nucleotide sequence ID" value="NZ_CP042997.1"/>
</dbReference>
<name>A0A5B9VXD9_9BACT</name>
<dbReference type="SUPFAM" id="SSF89260">
    <property type="entry name" value="Collagen-binding domain"/>
    <property type="match status" value="7"/>
</dbReference>